<geneLocation type="plasmid" evidence="2 4">
    <name>unnamed1</name>
</geneLocation>
<proteinExistence type="predicted"/>
<evidence type="ECO:0000313" key="4">
    <source>
        <dbReference type="Proteomes" id="UP001431572"/>
    </source>
</evidence>
<evidence type="ECO:0000313" key="1">
    <source>
        <dbReference type="EMBL" id="NWJ46883.1"/>
    </source>
</evidence>
<gene>
    <name evidence="1" type="ORF">HXX08_13535</name>
    <name evidence="2" type="ORF">OZ401_004638</name>
</gene>
<evidence type="ECO:0000313" key="2">
    <source>
        <dbReference type="EMBL" id="WJW70132.1"/>
    </source>
</evidence>
<dbReference type="RefSeq" id="WP_341472011.1">
    <property type="nucleotide sequence ID" value="NZ_CP128401.1"/>
</dbReference>
<sequence>MRGRRKIIMHDMFEDVAYTQFADYEIEYPRPAKEPPKELSKKNILPAIENNLIGNEICSNHTTTHDN</sequence>
<evidence type="ECO:0000313" key="3">
    <source>
        <dbReference type="Proteomes" id="UP000521676"/>
    </source>
</evidence>
<accession>A0A8T7M481</accession>
<dbReference type="Proteomes" id="UP001431572">
    <property type="component" value="Plasmid unnamed1"/>
</dbReference>
<keyword evidence="4" id="KW-1185">Reference proteome</keyword>
<name>A0A8T7M481_9CHLR</name>
<protein>
    <submittedName>
        <fullName evidence="1">Uncharacterized protein</fullName>
    </submittedName>
</protein>
<dbReference type="Proteomes" id="UP000521676">
    <property type="component" value="Unassembled WGS sequence"/>
</dbReference>
<dbReference type="EMBL" id="CP128401">
    <property type="protein sequence ID" value="WJW70132.1"/>
    <property type="molecule type" value="Genomic_DNA"/>
</dbReference>
<dbReference type="EMBL" id="JACATZ010000001">
    <property type="protein sequence ID" value="NWJ46883.1"/>
    <property type="molecule type" value="Genomic_DNA"/>
</dbReference>
<reference evidence="1 3" key="1">
    <citation type="submission" date="2020-06" db="EMBL/GenBank/DDBJ databases">
        <title>Anoxygenic phototrophic Chloroflexota member uses a Type I reaction center.</title>
        <authorList>
            <person name="Tsuji J.M."/>
            <person name="Shaw N.A."/>
            <person name="Nagashima S."/>
            <person name="Venkiteswaran J."/>
            <person name="Schiff S.L."/>
            <person name="Hanada S."/>
            <person name="Tank M."/>
            <person name="Neufeld J.D."/>
        </authorList>
    </citation>
    <scope>NUCLEOTIDE SEQUENCE [LARGE SCALE GENOMIC DNA]</scope>
    <source>
        <strain evidence="1">L227-S17</strain>
    </source>
</reference>
<organism evidence="1 3">
    <name type="scientific">Candidatus Chlorohelix allophototropha</name>
    <dbReference type="NCBI Taxonomy" id="3003348"/>
    <lineage>
        <taxon>Bacteria</taxon>
        <taxon>Bacillati</taxon>
        <taxon>Chloroflexota</taxon>
        <taxon>Chloroflexia</taxon>
        <taxon>Candidatus Chloroheliales</taxon>
        <taxon>Candidatus Chloroheliaceae</taxon>
        <taxon>Candidatus Chlorohelix</taxon>
    </lineage>
</organism>
<reference evidence="2" key="2">
    <citation type="journal article" date="2024" name="Nature">
        <title>Anoxygenic phototroph of the Chloroflexota uses a type I reaction centre.</title>
        <authorList>
            <person name="Tsuji J.M."/>
            <person name="Shaw N.A."/>
            <person name="Nagashima S."/>
            <person name="Venkiteswaran J.J."/>
            <person name="Schiff S.L."/>
            <person name="Watanabe T."/>
            <person name="Fukui M."/>
            <person name="Hanada S."/>
            <person name="Tank M."/>
            <person name="Neufeld J.D."/>
        </authorList>
    </citation>
    <scope>NUCLEOTIDE SEQUENCE</scope>
    <source>
        <strain evidence="2">L227-S17</strain>
        <plasmid evidence="2 4">unnamed1</plasmid>
    </source>
</reference>
<keyword evidence="2" id="KW-0614">Plasmid</keyword>
<dbReference type="AlphaFoldDB" id="A0A8T7M481"/>